<feature type="compositionally biased region" description="Polar residues" evidence="1">
    <location>
        <begin position="1207"/>
        <end position="1231"/>
    </location>
</feature>
<feature type="compositionally biased region" description="Low complexity" evidence="1">
    <location>
        <begin position="1154"/>
        <end position="1168"/>
    </location>
</feature>
<dbReference type="EMBL" id="CAMXCT030001286">
    <property type="protein sequence ID" value="CAL4775957.1"/>
    <property type="molecule type" value="Genomic_DNA"/>
</dbReference>
<reference evidence="2" key="1">
    <citation type="submission" date="2022-10" db="EMBL/GenBank/DDBJ databases">
        <authorList>
            <person name="Chen Y."/>
            <person name="Dougan E. K."/>
            <person name="Chan C."/>
            <person name="Rhodes N."/>
            <person name="Thang M."/>
        </authorList>
    </citation>
    <scope>NUCLEOTIDE SEQUENCE</scope>
</reference>
<gene>
    <name evidence="2" type="ORF">C1SCF055_LOCUS15783</name>
</gene>
<dbReference type="OrthoDB" id="433170at2759"/>
<feature type="region of interest" description="Disordered" evidence="1">
    <location>
        <begin position="1144"/>
        <end position="1237"/>
    </location>
</feature>
<feature type="region of interest" description="Disordered" evidence="1">
    <location>
        <begin position="843"/>
        <end position="870"/>
    </location>
</feature>
<evidence type="ECO:0000313" key="2">
    <source>
        <dbReference type="EMBL" id="CAI3988645.1"/>
    </source>
</evidence>
<evidence type="ECO:0000313" key="3">
    <source>
        <dbReference type="EMBL" id="CAL1142020.1"/>
    </source>
</evidence>
<evidence type="ECO:0000313" key="4">
    <source>
        <dbReference type="EMBL" id="CAL4775957.1"/>
    </source>
</evidence>
<feature type="compositionally biased region" description="Pro residues" evidence="1">
    <location>
        <begin position="843"/>
        <end position="856"/>
    </location>
</feature>
<keyword evidence="5" id="KW-1185">Reference proteome</keyword>
<reference evidence="3" key="2">
    <citation type="submission" date="2024-04" db="EMBL/GenBank/DDBJ databases">
        <authorList>
            <person name="Chen Y."/>
            <person name="Shah S."/>
            <person name="Dougan E. K."/>
            <person name="Thang M."/>
            <person name="Chan C."/>
        </authorList>
    </citation>
    <scope>NUCLEOTIDE SEQUENCE [LARGE SCALE GENOMIC DNA]</scope>
</reference>
<comment type="caution">
    <text evidence="2">The sequence shown here is derived from an EMBL/GenBank/DDBJ whole genome shotgun (WGS) entry which is preliminary data.</text>
</comment>
<dbReference type="EMBL" id="CAMXCT010001286">
    <property type="protein sequence ID" value="CAI3988645.1"/>
    <property type="molecule type" value="Genomic_DNA"/>
</dbReference>
<evidence type="ECO:0000313" key="5">
    <source>
        <dbReference type="Proteomes" id="UP001152797"/>
    </source>
</evidence>
<name>A0A9P1CBT2_9DINO</name>
<sequence length="1268" mass="137419">MGPPLLDYVRSPEKLVAFDPDALVSLVTSLAWILERLVWELPGRRTHSRIVPESPREVPAMDPAAFVGSSAGVLASKPAGLAGQQAGQPGQAPQQLQSGLLPAVASAASFTAAFRVKRQAKTPMKQSNSVAQDTKYSKLVKEDRMITIQESNLRYAGAALILLVGIYKYVGMCSSGVFNYGSIAADAAGVSPYGLAIESLRFDDVKGCKGCVLALRWSLDKPFSMSEAPAEYKGFLSKFNTLCVAVALACGSFSSTWLVPPRSSCVSRAAVEGTAGTAAAVEGADESLLPELLDLAADGGSALEERLEEVFAQVSPDDLASLRMKVADPQAADHLAAQRLGDAIQMAMTRRLTDAKNVLEELIQEADGDVNLKIRKMLKSVESPLPILMVLQLNIGEAQASADGERLQVLMHISTVMQEELEKKSSRVRGMLNKLLRIEDENIRNNILRDQLTPVEVAGAPGGTPLMAAMVPPDRLAPAIASLVQEVDRQMVAVLGPDDEGRYETMDRIRQVAKQARLIIGEVYGQGLMDTFSADLTPAFHTLMSYKARNRPDAGATATEEVSEAKKRLQALQLGGPAALVGALAATLAAAVNGQLMEVAGGPRFQPFRAVEPLVSSPSSSLKSQSGCALGFYKLLEQWLPKRPLPGPEEIPHVCKITSLFEPELYMAQAVKAHKLKELHKTTEVCEQVLPTSSRQHNPAEFQSGDLVVLGSTSFHGGSAAVLCEMTSLDCKVAILDTSRSFKVAEDHVKSSDLRLIHQDWRIGSRHIIGGLQSSRMKHLNGLVACVREHRRYGHPCFVPKPDSNELKLRLCVRWENSQENSNGALLLEPRFLSPCLTVPPLPQAPPAPLAPPPPESQLNKEASNDEPLPDTTLLTVKRRLPLNWNISCEGSGALRAIDEVEPTICHLPNVESLTPAPTNCSANFLGVLSWMVGAHTRRVEEEFPTVIRLSSVLAEDPQPREQLSWLLPISESHELGDDADLVSEPTDRLHITERLEKGDLVILQRGLQPFALCPGVVKGVEGSSCTVAVLDDSRSVFIGECRVAFSDVALVHSEWRLGTRVVLGGLQSSHMVHLNGLSAVICPHKRHGHPCFVHKPSSPNTGEWLTLCIRFDDPDKSSMHAVLLEPRFLAAVGPVGPIDSRQVLPSPRMECFTPSSTSTVPVPRSVSLTDRADHRHGKRHWLRSSSYQGPPSATSSGASARVPKQRSVSMSSTSPGSRKTLTKHLSSPSMSGEWRSFREALGEEDLVKEIKELKESLKSLTKDQRHG</sequence>
<dbReference type="EMBL" id="CAMXCT020001286">
    <property type="protein sequence ID" value="CAL1142020.1"/>
    <property type="molecule type" value="Genomic_DNA"/>
</dbReference>
<dbReference type="Proteomes" id="UP001152797">
    <property type="component" value="Unassembled WGS sequence"/>
</dbReference>
<accession>A0A9P1CBT2</accession>
<organism evidence="2">
    <name type="scientific">Cladocopium goreaui</name>
    <dbReference type="NCBI Taxonomy" id="2562237"/>
    <lineage>
        <taxon>Eukaryota</taxon>
        <taxon>Sar</taxon>
        <taxon>Alveolata</taxon>
        <taxon>Dinophyceae</taxon>
        <taxon>Suessiales</taxon>
        <taxon>Symbiodiniaceae</taxon>
        <taxon>Cladocopium</taxon>
    </lineage>
</organism>
<evidence type="ECO:0000256" key="1">
    <source>
        <dbReference type="SAM" id="MobiDB-lite"/>
    </source>
</evidence>
<dbReference type="AlphaFoldDB" id="A0A9P1CBT2"/>
<protein>
    <submittedName>
        <fullName evidence="4">D-lactate dehydrogenase</fullName>
    </submittedName>
</protein>
<proteinExistence type="predicted"/>
<feature type="compositionally biased region" description="Low complexity" evidence="1">
    <location>
        <begin position="1190"/>
        <end position="1201"/>
    </location>
</feature>